<name>A0A6J5LJS5_9CAUD</name>
<gene>
    <name evidence="1" type="ORF">UFOVP281_8</name>
</gene>
<accession>A0A6J5LJS5</accession>
<organism evidence="1">
    <name type="scientific">uncultured Caudovirales phage</name>
    <dbReference type="NCBI Taxonomy" id="2100421"/>
    <lineage>
        <taxon>Viruses</taxon>
        <taxon>Duplodnaviria</taxon>
        <taxon>Heunggongvirae</taxon>
        <taxon>Uroviricota</taxon>
        <taxon>Caudoviricetes</taxon>
        <taxon>Peduoviridae</taxon>
        <taxon>Maltschvirus</taxon>
        <taxon>Maltschvirus maltsch</taxon>
    </lineage>
</organism>
<reference evidence="1" key="1">
    <citation type="submission" date="2020-04" db="EMBL/GenBank/DDBJ databases">
        <authorList>
            <person name="Chiriac C."/>
            <person name="Salcher M."/>
            <person name="Ghai R."/>
            <person name="Kavagutti S V."/>
        </authorList>
    </citation>
    <scope>NUCLEOTIDE SEQUENCE</scope>
</reference>
<protein>
    <submittedName>
        <fullName evidence="1">Uncharacterized protein</fullName>
    </submittedName>
</protein>
<evidence type="ECO:0000313" key="1">
    <source>
        <dbReference type="EMBL" id="CAB4134814.1"/>
    </source>
</evidence>
<proteinExistence type="predicted"/>
<sequence>MRDTFTFKKKMIKAILNDGEFNTKLPKETVEFVEQYLLDHNPLIKQLIIRDLWIQPNDTFKHNNFYFNGQVNNKIVRFSLLSTGRCSANPIKVDSIDYTINAMRTAVAGHIQHIKKHLLNVKHQTKCEICNKELDLINTDKIHMHHSGELQFRHIADMFLDSGEKLIVADKKDQAGTYELIDNDAKDLWINFHNELADLQMVCATCNLTEKKL</sequence>
<dbReference type="EMBL" id="LR796295">
    <property type="protein sequence ID" value="CAB4134814.1"/>
    <property type="molecule type" value="Genomic_DNA"/>
</dbReference>